<keyword evidence="2" id="KW-1133">Transmembrane helix</keyword>
<keyword evidence="2" id="KW-0472">Membrane</keyword>
<protein>
    <recommendedName>
        <fullName evidence="6">High chlorophyll fluorescence 153</fullName>
    </recommendedName>
</protein>
<proteinExistence type="predicted"/>
<dbReference type="PANTHER" id="PTHR37753">
    <property type="entry name" value="OS01G0940600 PROTEIN"/>
    <property type="match status" value="1"/>
</dbReference>
<dbReference type="PANTHER" id="PTHR37753:SF1">
    <property type="entry name" value="OS01G0940600 PROTEIN"/>
    <property type="match status" value="1"/>
</dbReference>
<keyword evidence="5" id="KW-1185">Reference proteome</keyword>
<evidence type="ECO:0000313" key="4">
    <source>
        <dbReference type="EMBL" id="KAG6679801.1"/>
    </source>
</evidence>
<dbReference type="AlphaFoldDB" id="A0A8T1NKM9"/>
<evidence type="ECO:0008006" key="6">
    <source>
        <dbReference type="Google" id="ProtNLM"/>
    </source>
</evidence>
<sequence length="149" mass="16699">MASLLISSATSLTHSLPSTPSRAFFKPPKVSYLPAIRFHSYPARRRTRGSTAVTRAGLSTSSYVFAFALPLSLLAITIFASIRVADKLDRDFLQELALNQAIREANEEEKEDDDDDDDDDDGEEEDDIKISLEKEPALQRTRNRPKREA</sequence>
<feature type="transmembrane region" description="Helical" evidence="2">
    <location>
        <begin position="63"/>
        <end position="82"/>
    </location>
</feature>
<reference evidence="3" key="1">
    <citation type="submission" date="2020-12" db="EMBL/GenBank/DDBJ databases">
        <title>WGS assembly of Carya illinoinensis cv. Pawnee.</title>
        <authorList>
            <person name="Platts A."/>
            <person name="Shu S."/>
            <person name="Wright S."/>
            <person name="Barry K."/>
            <person name="Edger P."/>
            <person name="Pires J.C."/>
            <person name="Schmutz J."/>
        </authorList>
    </citation>
    <scope>NUCLEOTIDE SEQUENCE</scope>
    <source>
        <tissue evidence="3">Leaf</tissue>
    </source>
</reference>
<dbReference type="Proteomes" id="UP000811246">
    <property type="component" value="Chromosome 13"/>
</dbReference>
<feature type="region of interest" description="Disordered" evidence="1">
    <location>
        <begin position="102"/>
        <end position="149"/>
    </location>
</feature>
<accession>A0A8T1NKM9</accession>
<feature type="compositionally biased region" description="Basic and acidic residues" evidence="1">
    <location>
        <begin position="128"/>
        <end position="137"/>
    </location>
</feature>
<evidence type="ECO:0000256" key="2">
    <source>
        <dbReference type="SAM" id="Phobius"/>
    </source>
</evidence>
<dbReference type="EMBL" id="CM031837">
    <property type="protein sequence ID" value="KAG6679801.1"/>
    <property type="molecule type" value="Genomic_DNA"/>
</dbReference>
<keyword evidence="2" id="KW-0812">Transmembrane</keyword>
<dbReference type="Proteomes" id="UP000811609">
    <property type="component" value="Chromosome 13"/>
</dbReference>
<reference evidence="4" key="2">
    <citation type="submission" date="2021-01" db="EMBL/GenBank/DDBJ databases">
        <authorList>
            <person name="Lovell J.T."/>
            <person name="Bentley N."/>
            <person name="Bhattarai G."/>
            <person name="Jenkins J.W."/>
            <person name="Sreedasyam A."/>
            <person name="Alarcon Y."/>
            <person name="Bock C."/>
            <person name="Boston L."/>
            <person name="Carlson J."/>
            <person name="Cervantes K."/>
            <person name="Clermont K."/>
            <person name="Krom N."/>
            <person name="Kubenka K."/>
            <person name="Mamidi S."/>
            <person name="Mattison C."/>
            <person name="Monteros M."/>
            <person name="Pisani C."/>
            <person name="Plott C."/>
            <person name="Rajasekar S."/>
            <person name="Rhein H.S."/>
            <person name="Rohla C."/>
            <person name="Song M."/>
            <person name="Hilaire R.S."/>
            <person name="Shu S."/>
            <person name="Wells L."/>
            <person name="Wang X."/>
            <person name="Webber J."/>
            <person name="Heerema R.J."/>
            <person name="Klein P."/>
            <person name="Conner P."/>
            <person name="Grauke L."/>
            <person name="Grimwood J."/>
            <person name="Schmutz J."/>
            <person name="Randall J.J."/>
        </authorList>
    </citation>
    <scope>NUCLEOTIDE SEQUENCE</scope>
    <source>
        <tissue evidence="4">Leaf</tissue>
    </source>
</reference>
<dbReference type="EMBL" id="CM031821">
    <property type="protein sequence ID" value="KAG6630321.1"/>
    <property type="molecule type" value="Genomic_DNA"/>
</dbReference>
<evidence type="ECO:0000313" key="3">
    <source>
        <dbReference type="EMBL" id="KAG6630321.1"/>
    </source>
</evidence>
<dbReference type="OrthoDB" id="786736at2759"/>
<evidence type="ECO:0000313" key="5">
    <source>
        <dbReference type="Proteomes" id="UP000811609"/>
    </source>
</evidence>
<comment type="caution">
    <text evidence="3">The sequence shown here is derived from an EMBL/GenBank/DDBJ whole genome shotgun (WGS) entry which is preliminary data.</text>
</comment>
<organism evidence="3 5">
    <name type="scientific">Carya illinoinensis</name>
    <name type="common">Pecan</name>
    <dbReference type="NCBI Taxonomy" id="32201"/>
    <lineage>
        <taxon>Eukaryota</taxon>
        <taxon>Viridiplantae</taxon>
        <taxon>Streptophyta</taxon>
        <taxon>Embryophyta</taxon>
        <taxon>Tracheophyta</taxon>
        <taxon>Spermatophyta</taxon>
        <taxon>Magnoliopsida</taxon>
        <taxon>eudicotyledons</taxon>
        <taxon>Gunneridae</taxon>
        <taxon>Pentapetalae</taxon>
        <taxon>rosids</taxon>
        <taxon>fabids</taxon>
        <taxon>Fagales</taxon>
        <taxon>Juglandaceae</taxon>
        <taxon>Carya</taxon>
    </lineage>
</organism>
<name>A0A8T1NKM9_CARIL</name>
<evidence type="ECO:0000256" key="1">
    <source>
        <dbReference type="SAM" id="MobiDB-lite"/>
    </source>
</evidence>
<gene>
    <name evidence="3" type="ORF">CIPAW_13G009600</name>
    <name evidence="4" type="ORF">I3842_13G009400</name>
</gene>
<feature type="compositionally biased region" description="Acidic residues" evidence="1">
    <location>
        <begin position="106"/>
        <end position="127"/>
    </location>
</feature>